<proteinExistence type="predicted"/>
<protein>
    <submittedName>
        <fullName evidence="2">Uncharacterized protein</fullName>
    </submittedName>
</protein>
<keyword evidence="1" id="KW-1133">Transmembrane helix</keyword>
<sequence>MQRHAFPRNAFASRLGQVLLAVATVVVLLFVEHLLNTRINALQPMRPALPAKVVDAGHATLRAPAPLARYASQAAFEAGSVRAAALRTHAGDAPLWVF</sequence>
<evidence type="ECO:0000313" key="2">
    <source>
        <dbReference type="EMBL" id="TRX74529.1"/>
    </source>
</evidence>
<comment type="caution">
    <text evidence="2">The sequence shown here is derived from an EMBL/GenBank/DDBJ whole genome shotgun (WGS) entry which is preliminary data.</text>
</comment>
<feature type="transmembrane region" description="Helical" evidence="1">
    <location>
        <begin position="15"/>
        <end position="35"/>
    </location>
</feature>
<keyword evidence="1" id="KW-0812">Transmembrane</keyword>
<keyword evidence="3" id="KW-1185">Reference proteome</keyword>
<name>A0A553GYG6_9PSED</name>
<reference evidence="2 3" key="1">
    <citation type="submission" date="2019-07" db="EMBL/GenBank/DDBJ databases">
        <title>Pseudomonas mangiferae sp. nov., isolated from bark of mango tree in Thailand.</title>
        <authorList>
            <person name="Srisuk N."/>
            <person name="Anurat P."/>
        </authorList>
    </citation>
    <scope>NUCLEOTIDE SEQUENCE [LARGE SCALE GENOMIC DNA]</scope>
    <source>
        <strain evidence="2 3">DMKU_BBB3-04</strain>
    </source>
</reference>
<organism evidence="2 3">
    <name type="scientific">Pseudomonas mangiferae</name>
    <dbReference type="NCBI Taxonomy" id="2593654"/>
    <lineage>
        <taxon>Bacteria</taxon>
        <taxon>Pseudomonadati</taxon>
        <taxon>Pseudomonadota</taxon>
        <taxon>Gammaproteobacteria</taxon>
        <taxon>Pseudomonadales</taxon>
        <taxon>Pseudomonadaceae</taxon>
        <taxon>Pseudomonas</taxon>
    </lineage>
</organism>
<dbReference type="AlphaFoldDB" id="A0A553GYG6"/>
<keyword evidence="1" id="KW-0472">Membrane</keyword>
<dbReference type="RefSeq" id="WP_143488355.1">
    <property type="nucleotide sequence ID" value="NZ_VJOY01000007.1"/>
</dbReference>
<accession>A0A553GYG6</accession>
<gene>
    <name evidence="2" type="ORF">FM069_10990</name>
</gene>
<dbReference type="Proteomes" id="UP000315235">
    <property type="component" value="Unassembled WGS sequence"/>
</dbReference>
<dbReference type="EMBL" id="VJOY01000007">
    <property type="protein sequence ID" value="TRX74529.1"/>
    <property type="molecule type" value="Genomic_DNA"/>
</dbReference>
<evidence type="ECO:0000256" key="1">
    <source>
        <dbReference type="SAM" id="Phobius"/>
    </source>
</evidence>
<evidence type="ECO:0000313" key="3">
    <source>
        <dbReference type="Proteomes" id="UP000315235"/>
    </source>
</evidence>